<gene>
    <name evidence="3" type="ORF">DOI44_26245</name>
</gene>
<dbReference type="Pfam" id="PF08348">
    <property type="entry name" value="PAS_6"/>
    <property type="match status" value="1"/>
</dbReference>
<comment type="caution">
    <text evidence="3">The sequence shown here is derived from an EMBL/GenBank/DDBJ whole genome shotgun (WGS) entry which is preliminary data.</text>
</comment>
<feature type="domain" description="YheO-like" evidence="1">
    <location>
        <begin position="20"/>
        <end position="126"/>
    </location>
</feature>
<dbReference type="EMBL" id="AAGTPA010000056">
    <property type="protein sequence ID" value="EBR8436426.1"/>
    <property type="molecule type" value="Genomic_DNA"/>
</dbReference>
<dbReference type="PANTHER" id="PTHR35568">
    <property type="entry name" value="TRANSCRIPTIONAL REGULATOR DAUR"/>
    <property type="match status" value="1"/>
</dbReference>
<evidence type="ECO:0000259" key="1">
    <source>
        <dbReference type="Pfam" id="PF08348"/>
    </source>
</evidence>
<evidence type="ECO:0000259" key="2">
    <source>
        <dbReference type="Pfam" id="PF13309"/>
    </source>
</evidence>
<accession>A0A5U8JGK8</accession>
<dbReference type="InterPro" id="IPR039445">
    <property type="entry name" value="DauR-like_HTH"/>
</dbReference>
<dbReference type="Pfam" id="PF13309">
    <property type="entry name" value="HTH_22"/>
    <property type="match status" value="1"/>
</dbReference>
<sequence length="229" mass="25802">MLILIRQRLAYMLESDKQILESWRSVAGMLGRLLGKQCEAVLHSLEDLQHSVIFIVNGNITGRGIGSPITNTALSMLQRIQEENTDVTEAYFTRSPDGHRMRSITCAIRGGSGEVIGLLCVNLDIDISLCQFMQELLPPQVDERKQQDEVFAQSVDELVKETVTAVRNDVMNDPAVSPSARNRKIILKLHEQGLFELKDAVIIIAGMLNISRHTVYLHLRNFKNKIHRS</sequence>
<dbReference type="InterPro" id="IPR013559">
    <property type="entry name" value="YheO"/>
</dbReference>
<reference evidence="3" key="1">
    <citation type="submission" date="2018-06" db="EMBL/GenBank/DDBJ databases">
        <authorList>
            <person name="Ashton P.M."/>
            <person name="Dallman T."/>
            <person name="Nair S."/>
            <person name="De Pinna E."/>
            <person name="Peters T."/>
            <person name="Grant K."/>
        </authorList>
    </citation>
    <scope>NUCLEOTIDE SEQUENCE [LARGE SCALE GENOMIC DNA]</scope>
    <source>
        <strain evidence="3">449454</strain>
    </source>
</reference>
<proteinExistence type="predicted"/>
<feature type="domain" description="Transcriptional regulator DauR-like HTH" evidence="2">
    <location>
        <begin position="160"/>
        <end position="220"/>
    </location>
</feature>
<evidence type="ECO:0008006" key="4">
    <source>
        <dbReference type="Google" id="ProtNLM"/>
    </source>
</evidence>
<dbReference type="AlphaFoldDB" id="A0A5U8JGK8"/>
<organism evidence="3">
    <name type="scientific">Salmonella enterica subsp. enterica serovar Panama</name>
    <dbReference type="NCBI Taxonomy" id="29472"/>
    <lineage>
        <taxon>Bacteria</taxon>
        <taxon>Pseudomonadati</taxon>
        <taxon>Pseudomonadota</taxon>
        <taxon>Gammaproteobacteria</taxon>
        <taxon>Enterobacterales</taxon>
        <taxon>Enterobacteriaceae</taxon>
        <taxon>Salmonella</taxon>
    </lineage>
</organism>
<dbReference type="Proteomes" id="UP000839597">
    <property type="component" value="Unassembled WGS sequence"/>
</dbReference>
<dbReference type="PANTHER" id="PTHR35568:SF1">
    <property type="entry name" value="TRANSCRIPTIONAL REGULATOR DAUR"/>
    <property type="match status" value="1"/>
</dbReference>
<evidence type="ECO:0000313" key="3">
    <source>
        <dbReference type="EMBL" id="EBR8436426.1"/>
    </source>
</evidence>
<protein>
    <recommendedName>
        <fullName evidence="4">YheO-like PAS domain protein</fullName>
    </recommendedName>
</protein>
<name>A0A5U8JGK8_SALET</name>
<dbReference type="InterPro" id="IPR039446">
    <property type="entry name" value="DauR-like"/>
</dbReference>